<dbReference type="PANTHER" id="PTHR47967:SF69">
    <property type="entry name" value="ASPARTIC PROTEINASE NANA, CHLOROPLAST"/>
    <property type="match status" value="1"/>
</dbReference>
<evidence type="ECO:0000259" key="8">
    <source>
        <dbReference type="PROSITE" id="PS51767"/>
    </source>
</evidence>
<keyword evidence="4" id="KW-0378">Hydrolase</keyword>
<dbReference type="CDD" id="cd05476">
    <property type="entry name" value="pepsin_A_like_plant"/>
    <property type="match status" value="1"/>
</dbReference>
<dbReference type="InterPro" id="IPR051708">
    <property type="entry name" value="Plant_Aspart_Prot_A1"/>
</dbReference>
<accession>A0A6P4A7Y7</accession>
<feature type="active site" evidence="6">
    <location>
        <position position="134"/>
    </location>
</feature>
<feature type="domain" description="Peptidase A1" evidence="8">
    <location>
        <begin position="116"/>
        <end position="484"/>
    </location>
</feature>
<dbReference type="InterPro" id="IPR032799">
    <property type="entry name" value="TAXi_C"/>
</dbReference>
<evidence type="ECO:0000256" key="1">
    <source>
        <dbReference type="ARBA" id="ARBA00007447"/>
    </source>
</evidence>
<dbReference type="SUPFAM" id="SSF50630">
    <property type="entry name" value="Acid proteases"/>
    <property type="match status" value="1"/>
</dbReference>
<evidence type="ECO:0000256" key="7">
    <source>
        <dbReference type="SAM" id="SignalP"/>
    </source>
</evidence>
<feature type="chain" id="PRO_5046451303" evidence="7">
    <location>
        <begin position="37"/>
        <end position="489"/>
    </location>
</feature>
<dbReference type="PRINTS" id="PR00792">
    <property type="entry name" value="PEPSIN"/>
</dbReference>
<keyword evidence="3" id="KW-0064">Aspartyl protease</keyword>
<dbReference type="RefSeq" id="XP_015889741.2">
    <property type="nucleotide sequence ID" value="XM_016034255.4"/>
</dbReference>
<dbReference type="InterPro" id="IPR032861">
    <property type="entry name" value="TAXi_N"/>
</dbReference>
<dbReference type="Proteomes" id="UP001652623">
    <property type="component" value="Chromosome 8"/>
</dbReference>
<organism evidence="9 10">
    <name type="scientific">Ziziphus jujuba</name>
    <name type="common">Chinese jujube</name>
    <name type="synonym">Ziziphus sativa</name>
    <dbReference type="NCBI Taxonomy" id="326968"/>
    <lineage>
        <taxon>Eukaryota</taxon>
        <taxon>Viridiplantae</taxon>
        <taxon>Streptophyta</taxon>
        <taxon>Embryophyta</taxon>
        <taxon>Tracheophyta</taxon>
        <taxon>Spermatophyta</taxon>
        <taxon>Magnoliopsida</taxon>
        <taxon>eudicotyledons</taxon>
        <taxon>Gunneridae</taxon>
        <taxon>Pentapetalae</taxon>
        <taxon>rosids</taxon>
        <taxon>fabids</taxon>
        <taxon>Rosales</taxon>
        <taxon>Rhamnaceae</taxon>
        <taxon>Paliureae</taxon>
        <taxon>Ziziphus</taxon>
    </lineage>
</organism>
<reference evidence="10" key="1">
    <citation type="submission" date="2025-08" db="UniProtKB">
        <authorList>
            <consortium name="RefSeq"/>
        </authorList>
    </citation>
    <scope>IDENTIFICATION</scope>
    <source>
        <tissue evidence="10">Seedling</tissue>
    </source>
</reference>
<keyword evidence="7" id="KW-0732">Signal</keyword>
<evidence type="ECO:0000313" key="9">
    <source>
        <dbReference type="Proteomes" id="UP001652623"/>
    </source>
</evidence>
<dbReference type="InterPro" id="IPR034161">
    <property type="entry name" value="Pepsin-like_plant"/>
</dbReference>
<keyword evidence="9" id="KW-1185">Reference proteome</keyword>
<dbReference type="PANTHER" id="PTHR47967">
    <property type="entry name" value="OS07G0603500 PROTEIN-RELATED"/>
    <property type="match status" value="1"/>
</dbReference>
<gene>
    <name evidence="10" type="primary">LOC107424441</name>
</gene>
<sequence length="489" mass="55005">MMMMMMMNMWWKWKACSNSILLLLLMLIMLLAMIDGGCGMKLELIHRNSPNNNETSTSLVERITELYERDMVRQQHMIYRRLRHTHSHSTRRKDRETATSIAMRIRSAADYGRGEYFVRVKVGTPGQNFRLFVDTGSDLTWTKCRYHCKTTNCKSLPVRLVQGEGRLINNKRVFRADFSSTFNTIPCSSPMCKIGLSHFFSLATCRNPTDPCFYDYGYMEGSRIIGFFANETVSVNLTNGRKEKLQNVLVGCTEYMEGDFRAADGVLGLGFSKYSFTAHLVEEFGAKFSYCLVDHLSPRNVSSYLLFGHVIVGTKLLSNKQYTKLVLANELGSLYGVSVSDISIGGVLLKIPSQVWDVNLGGGTVLDSGTSLTYLSAQAYDLVMAALLKSVSKLQRLSVDGVPFEYCFNSTGFDESLVPRLRVHFTDGARFEPPVKSYIIDVAMETKCLGFVSSEWPAPSVIGNIMQQNHLWEFDLEQSTLGFAPSTCT</sequence>
<protein>
    <submittedName>
        <fullName evidence="10">Aspartic proteinase NANA, chloroplast</fullName>
    </submittedName>
</protein>
<feature type="signal peptide" evidence="7">
    <location>
        <begin position="1"/>
        <end position="36"/>
    </location>
</feature>
<dbReference type="SMR" id="A0A6P4A7Y7"/>
<keyword evidence="2" id="KW-0645">Protease</keyword>
<proteinExistence type="inferred from homology"/>
<evidence type="ECO:0000256" key="4">
    <source>
        <dbReference type="ARBA" id="ARBA00022801"/>
    </source>
</evidence>
<feature type="active site" evidence="6">
    <location>
        <position position="367"/>
    </location>
</feature>
<dbReference type="Gene3D" id="2.40.70.10">
    <property type="entry name" value="Acid Proteases"/>
    <property type="match status" value="2"/>
</dbReference>
<dbReference type="PROSITE" id="PS51767">
    <property type="entry name" value="PEPTIDASE_A1"/>
    <property type="match status" value="1"/>
</dbReference>
<dbReference type="InterPro" id="IPR001461">
    <property type="entry name" value="Aspartic_peptidase_A1"/>
</dbReference>
<evidence type="ECO:0000256" key="5">
    <source>
        <dbReference type="ARBA" id="ARBA00023180"/>
    </source>
</evidence>
<name>A0A6P4A7Y7_ZIZJJ</name>
<dbReference type="InterPro" id="IPR021109">
    <property type="entry name" value="Peptidase_aspartic_dom_sf"/>
</dbReference>
<evidence type="ECO:0000313" key="10">
    <source>
        <dbReference type="RefSeq" id="XP_015889741.2"/>
    </source>
</evidence>
<dbReference type="Pfam" id="PF14543">
    <property type="entry name" value="TAXi_N"/>
    <property type="match status" value="1"/>
</dbReference>
<evidence type="ECO:0000256" key="2">
    <source>
        <dbReference type="ARBA" id="ARBA00022670"/>
    </source>
</evidence>
<dbReference type="GeneID" id="107424441"/>
<dbReference type="InParanoid" id="A0A6P4A7Y7"/>
<evidence type="ECO:0000256" key="6">
    <source>
        <dbReference type="PIRSR" id="PIRSR601461-1"/>
    </source>
</evidence>
<dbReference type="InterPro" id="IPR033121">
    <property type="entry name" value="PEPTIDASE_A1"/>
</dbReference>
<dbReference type="AlphaFoldDB" id="A0A6P4A7Y7"/>
<dbReference type="FunCoup" id="A0A6P4A7Y7">
    <property type="interactions" value="23"/>
</dbReference>
<dbReference type="GO" id="GO:0006508">
    <property type="term" value="P:proteolysis"/>
    <property type="evidence" value="ECO:0007669"/>
    <property type="project" value="UniProtKB-KW"/>
</dbReference>
<dbReference type="Pfam" id="PF14541">
    <property type="entry name" value="TAXi_C"/>
    <property type="match status" value="1"/>
</dbReference>
<comment type="similarity">
    <text evidence="1">Belongs to the peptidase A1 family.</text>
</comment>
<keyword evidence="5" id="KW-0325">Glycoprotein</keyword>
<dbReference type="KEGG" id="zju:107424441"/>
<dbReference type="GO" id="GO:0004190">
    <property type="term" value="F:aspartic-type endopeptidase activity"/>
    <property type="evidence" value="ECO:0007669"/>
    <property type="project" value="UniProtKB-KW"/>
</dbReference>
<evidence type="ECO:0000256" key="3">
    <source>
        <dbReference type="ARBA" id="ARBA00022750"/>
    </source>
</evidence>